<evidence type="ECO:0000256" key="1">
    <source>
        <dbReference type="SAM" id="Phobius"/>
    </source>
</evidence>
<proteinExistence type="predicted"/>
<organism evidence="2 3">
    <name type="scientific">Anaerococcus tetradius ATCC 35098</name>
    <dbReference type="NCBI Taxonomy" id="525255"/>
    <lineage>
        <taxon>Bacteria</taxon>
        <taxon>Bacillati</taxon>
        <taxon>Bacillota</taxon>
        <taxon>Tissierellia</taxon>
        <taxon>Tissierellales</taxon>
        <taxon>Peptoniphilaceae</taxon>
        <taxon>Anaerococcus</taxon>
    </lineage>
</organism>
<protein>
    <submittedName>
        <fullName evidence="2">Uncharacterized protein</fullName>
    </submittedName>
</protein>
<comment type="caution">
    <text evidence="2">The sequence shown here is derived from an EMBL/GenBank/DDBJ whole genome shotgun (WGS) entry which is preliminary data.</text>
</comment>
<gene>
    <name evidence="2" type="ORF">HMPREF0077_0405</name>
</gene>
<dbReference type="AlphaFoldDB" id="C2CFZ5"/>
<evidence type="ECO:0000313" key="3">
    <source>
        <dbReference type="Proteomes" id="UP000003744"/>
    </source>
</evidence>
<feature type="transmembrane region" description="Helical" evidence="1">
    <location>
        <begin position="20"/>
        <end position="42"/>
    </location>
</feature>
<evidence type="ECO:0000313" key="2">
    <source>
        <dbReference type="EMBL" id="EEI83523.1"/>
    </source>
</evidence>
<keyword evidence="1" id="KW-0472">Membrane</keyword>
<accession>C2CFZ5</accession>
<dbReference type="Proteomes" id="UP000003744">
    <property type="component" value="Unassembled WGS sequence"/>
</dbReference>
<keyword evidence="1" id="KW-0812">Transmembrane</keyword>
<reference evidence="2 3" key="1">
    <citation type="submission" date="2009-01" db="EMBL/GenBank/DDBJ databases">
        <authorList>
            <person name="Qin X."/>
            <person name="Bachman B."/>
            <person name="Battles P."/>
            <person name="Bell A."/>
            <person name="Bess C."/>
            <person name="Bickham C."/>
            <person name="Chaboub L."/>
            <person name="Chen D."/>
            <person name="Coyle M."/>
            <person name="Deiros D.R."/>
            <person name="Dinh H."/>
            <person name="Forbes L."/>
            <person name="Fowler G."/>
            <person name="Francisco L."/>
            <person name="Fu Q."/>
            <person name="Gubbala S."/>
            <person name="Hale W."/>
            <person name="Han Y."/>
            <person name="Hemphill L."/>
            <person name="Highlander S.K."/>
            <person name="Hirani K."/>
            <person name="Hogues M."/>
            <person name="Jackson L."/>
            <person name="Jakkamsetti A."/>
            <person name="Javaid M."/>
            <person name="Jiang H."/>
            <person name="Korchina V."/>
            <person name="Kovar C."/>
            <person name="Lara F."/>
            <person name="Lee S."/>
            <person name="Mata R."/>
            <person name="Mathew T."/>
            <person name="Moen C."/>
            <person name="Morales K."/>
            <person name="Munidasa M."/>
            <person name="Nazareth L."/>
            <person name="Ngo R."/>
            <person name="Nguyen L."/>
            <person name="Okwuonu G."/>
            <person name="Ongeri F."/>
            <person name="Patil S."/>
            <person name="Petrosino J."/>
            <person name="Pham C."/>
            <person name="Pham P."/>
            <person name="Pu L.-L."/>
            <person name="Puazo M."/>
            <person name="Raj R."/>
            <person name="Reid J."/>
            <person name="Rouhana J."/>
            <person name="Saada N."/>
            <person name="Shang Y."/>
            <person name="Simmons D."/>
            <person name="Thornton R."/>
            <person name="Warren J."/>
            <person name="Weissenberger G."/>
            <person name="Zhang J."/>
            <person name="Zhang L."/>
            <person name="Zhou C."/>
            <person name="Zhu D."/>
            <person name="Muzny D."/>
            <person name="Worley K."/>
            <person name="Gibbs R."/>
        </authorList>
    </citation>
    <scope>NUCLEOTIDE SEQUENCE [LARGE SCALE GENOMIC DNA]</scope>
    <source>
        <strain evidence="2 3">ATCC 35098</strain>
    </source>
</reference>
<dbReference type="EMBL" id="ACGC01000014">
    <property type="protein sequence ID" value="EEI83523.1"/>
    <property type="molecule type" value="Genomic_DNA"/>
</dbReference>
<keyword evidence="1" id="KW-1133">Transmembrane helix</keyword>
<dbReference type="HOGENOM" id="CLU_2912323_0_0_9"/>
<name>C2CFZ5_9FIRM</name>
<dbReference type="RefSeq" id="WP_004836106.1">
    <property type="nucleotide sequence ID" value="NZ_GG666295.1"/>
</dbReference>
<sequence length="61" mass="7524">MSKGRKTKLNFKVWDSKFDIWAHFMIIDNMLFVMEPFTGVWIRDDEQKRFKLKRAKKEVEE</sequence>